<reference evidence="13" key="2">
    <citation type="submission" date="2025-09" db="UniProtKB">
        <authorList>
            <consortium name="Ensembl"/>
        </authorList>
    </citation>
    <scope>IDENTIFICATION</scope>
</reference>
<organism evidence="13 14">
    <name type="scientific">Oncorhynchus kisutch</name>
    <name type="common">Coho salmon</name>
    <name type="synonym">Salmo kisutch</name>
    <dbReference type="NCBI Taxonomy" id="8019"/>
    <lineage>
        <taxon>Eukaryota</taxon>
        <taxon>Metazoa</taxon>
        <taxon>Chordata</taxon>
        <taxon>Craniata</taxon>
        <taxon>Vertebrata</taxon>
        <taxon>Euteleostomi</taxon>
        <taxon>Actinopterygii</taxon>
        <taxon>Neopterygii</taxon>
        <taxon>Teleostei</taxon>
        <taxon>Protacanthopterygii</taxon>
        <taxon>Salmoniformes</taxon>
        <taxon>Salmonidae</taxon>
        <taxon>Salmoninae</taxon>
        <taxon>Oncorhynchus</taxon>
    </lineage>
</organism>
<dbReference type="InterPro" id="IPR037122">
    <property type="entry name" value="PTN/MK_N_dom_sf"/>
</dbReference>
<evidence type="ECO:0000256" key="10">
    <source>
        <dbReference type="RuleBase" id="RU369117"/>
    </source>
</evidence>
<sequence length="174" mass="19630">MFFTYVMFCHDKCLPSLGGHRSESQRGGQAECPEKCFVKCVPNAGDFGDGFCEATCSKHTTKQCNIPCNWKKAFGADCKYRFTNWGECDTNTGTKSRSGTLKKDLFKLELPCSSRPKGKGGKGRSDLNLFILYFISPLFNQVGKLRTSSHLQLRPGQDKAKQFDRYNDTELHME</sequence>
<dbReference type="AlphaFoldDB" id="A0A8C7N1B9"/>
<evidence type="ECO:0000256" key="7">
    <source>
        <dbReference type="ARBA" id="ARBA00023030"/>
    </source>
</evidence>
<keyword evidence="6" id="KW-0732">Signal</keyword>
<keyword evidence="8 10" id="KW-1015">Disulfide bond</keyword>
<comment type="similarity">
    <text evidence="2 10">Belongs to the pleiotrophin family.</text>
</comment>
<dbReference type="PANTHER" id="PTHR13850:SF2">
    <property type="entry name" value="MIDKINE"/>
    <property type="match status" value="1"/>
</dbReference>
<comment type="subcellular location">
    <subcellularLocation>
        <location evidence="1 10">Secreted</location>
    </subcellularLocation>
</comment>
<evidence type="ECO:0000256" key="3">
    <source>
        <dbReference type="ARBA" id="ARBA00022473"/>
    </source>
</evidence>
<proteinExistence type="inferred from homology"/>
<comment type="function">
    <text evidence="10">Secreted protein that functions as cytokine and growth factor and mediates its signal through cell-surface proteoglycan and non-proteoglycan receptors. Regulates many processes like inflammatory response, cell proliferation, cell adhesion, cell growth, cell survival, tissue regeneration, cell differentiation and cell migration.</text>
</comment>
<keyword evidence="9 10" id="KW-0497">Mitogen</keyword>
<dbReference type="Ensembl" id="ENSOKIT00005101342.1">
    <property type="protein sequence ID" value="ENSOKIP00005094780.1"/>
    <property type="gene ID" value="ENSOKIG00005041399.1"/>
</dbReference>
<keyword evidence="7 10" id="KW-0339">Growth factor</keyword>
<reference evidence="13" key="1">
    <citation type="submission" date="2025-08" db="UniProtKB">
        <authorList>
            <consortium name="Ensembl"/>
        </authorList>
    </citation>
    <scope>IDENTIFICATION</scope>
</reference>
<gene>
    <name evidence="13" type="primary">MDK</name>
</gene>
<dbReference type="Pfam" id="PF01091">
    <property type="entry name" value="PTN_MK_C"/>
    <property type="match status" value="1"/>
</dbReference>
<dbReference type="SMART" id="SM00193">
    <property type="entry name" value="PTN"/>
    <property type="match status" value="1"/>
</dbReference>
<dbReference type="SUPFAM" id="SSF57288">
    <property type="entry name" value="Midkine"/>
    <property type="match status" value="2"/>
</dbReference>
<evidence type="ECO:0000256" key="1">
    <source>
        <dbReference type="ARBA" id="ARBA00004613"/>
    </source>
</evidence>
<dbReference type="GO" id="GO:0008201">
    <property type="term" value="F:heparin binding"/>
    <property type="evidence" value="ECO:0007669"/>
    <property type="project" value="UniProtKB-UniRule"/>
</dbReference>
<evidence type="ECO:0000256" key="8">
    <source>
        <dbReference type="ARBA" id="ARBA00023157"/>
    </source>
</evidence>
<name>A0A8C7N1B9_ONCKI</name>
<dbReference type="Gene3D" id="2.30.90.10">
    <property type="entry name" value="Heparin-binding Growth Factor, Midkine, Chain A- C-terminal Domain"/>
    <property type="match status" value="1"/>
</dbReference>
<keyword evidence="5 10" id="KW-0358">Heparin-binding</keyword>
<protein>
    <recommendedName>
        <fullName evidence="10">Midkine</fullName>
        <shortName evidence="10">MK</shortName>
    </recommendedName>
</protein>
<evidence type="ECO:0000256" key="4">
    <source>
        <dbReference type="ARBA" id="ARBA00022525"/>
    </source>
</evidence>
<dbReference type="Gene3D" id="2.20.60.10">
    <property type="entry name" value="Pleiotrophin/Midkine, N-terminal domain"/>
    <property type="match status" value="1"/>
</dbReference>
<dbReference type="InterPro" id="IPR020090">
    <property type="entry name" value="PTN/MK_C_dom"/>
</dbReference>
<evidence type="ECO:0000259" key="12">
    <source>
        <dbReference type="Pfam" id="PF05196"/>
    </source>
</evidence>
<dbReference type="PRINTS" id="PR00269">
    <property type="entry name" value="PTNMIDKINE"/>
</dbReference>
<dbReference type="InterPro" id="IPR000762">
    <property type="entry name" value="Midkine_heparin-bd_GF"/>
</dbReference>
<dbReference type="PANTHER" id="PTHR13850">
    <property type="entry name" value="PLEIOTROPHIN FAMILY MEMBER"/>
    <property type="match status" value="1"/>
</dbReference>
<accession>A0A8C7N1B9</accession>
<dbReference type="GO" id="GO:0008083">
    <property type="term" value="F:growth factor activity"/>
    <property type="evidence" value="ECO:0007669"/>
    <property type="project" value="UniProtKB-UniRule"/>
</dbReference>
<evidence type="ECO:0000256" key="6">
    <source>
        <dbReference type="ARBA" id="ARBA00022729"/>
    </source>
</evidence>
<dbReference type="GO" id="GO:0051781">
    <property type="term" value="P:positive regulation of cell division"/>
    <property type="evidence" value="ECO:0007669"/>
    <property type="project" value="UniProtKB-UniRule"/>
</dbReference>
<dbReference type="GO" id="GO:0005576">
    <property type="term" value="C:extracellular region"/>
    <property type="evidence" value="ECO:0007669"/>
    <property type="project" value="UniProtKB-SubCell"/>
</dbReference>
<dbReference type="Proteomes" id="UP000694557">
    <property type="component" value="Unassembled WGS sequence"/>
</dbReference>
<evidence type="ECO:0000256" key="5">
    <source>
        <dbReference type="ARBA" id="ARBA00022674"/>
    </source>
</evidence>
<dbReference type="InterPro" id="IPR020091">
    <property type="entry name" value="PTN/MK_diS_sf"/>
</dbReference>
<feature type="domain" description="Pleiotrophin/Midkine N-terminal" evidence="12">
    <location>
        <begin position="27"/>
        <end position="74"/>
    </location>
</feature>
<keyword evidence="4 10" id="KW-0964">Secreted</keyword>
<keyword evidence="14" id="KW-1185">Reference proteome</keyword>
<dbReference type="InterPro" id="IPR020089">
    <property type="entry name" value="PTN/MK_N_dom"/>
</dbReference>
<feature type="domain" description="Pleiotrophin/Midkine C-terminal" evidence="11">
    <location>
        <begin position="75"/>
        <end position="107"/>
    </location>
</feature>
<evidence type="ECO:0000313" key="14">
    <source>
        <dbReference type="Proteomes" id="UP000694557"/>
    </source>
</evidence>
<keyword evidence="3" id="KW-0217">Developmental protein</keyword>
<evidence type="ECO:0000256" key="9">
    <source>
        <dbReference type="ARBA" id="ARBA00023246"/>
    </source>
</evidence>
<evidence type="ECO:0000256" key="2">
    <source>
        <dbReference type="ARBA" id="ARBA00005403"/>
    </source>
</evidence>
<evidence type="ECO:0000313" key="13">
    <source>
        <dbReference type="Ensembl" id="ENSOKIP00005094780.1"/>
    </source>
</evidence>
<dbReference type="Pfam" id="PF05196">
    <property type="entry name" value="PTN_MK_N"/>
    <property type="match status" value="1"/>
</dbReference>
<evidence type="ECO:0000259" key="11">
    <source>
        <dbReference type="Pfam" id="PF01091"/>
    </source>
</evidence>
<dbReference type="GeneTree" id="ENSGT00390000007640"/>
<dbReference type="InterPro" id="IPR038130">
    <property type="entry name" value="PTN/MK_C_dom_sf"/>
</dbReference>